<dbReference type="Gene3D" id="4.10.60.10">
    <property type="entry name" value="Zinc finger, CCHC-type"/>
    <property type="match status" value="1"/>
</dbReference>
<feature type="region of interest" description="Disordered" evidence="3">
    <location>
        <begin position="217"/>
        <end position="251"/>
    </location>
</feature>
<name>A0A8H6XWQ8_9AGAR</name>
<proteinExistence type="predicted"/>
<dbReference type="GO" id="GO:0006397">
    <property type="term" value="P:mRNA processing"/>
    <property type="evidence" value="ECO:0007669"/>
    <property type="project" value="UniProtKB-KW"/>
</dbReference>
<dbReference type="SUPFAM" id="SSF57756">
    <property type="entry name" value="Retrovirus zinc finger-like domains"/>
    <property type="match status" value="1"/>
</dbReference>
<evidence type="ECO:0000313" key="5">
    <source>
        <dbReference type="EMBL" id="KAF7349650.1"/>
    </source>
</evidence>
<dbReference type="GO" id="GO:0003676">
    <property type="term" value="F:nucleic acid binding"/>
    <property type="evidence" value="ECO:0007669"/>
    <property type="project" value="InterPro"/>
</dbReference>
<dbReference type="AlphaFoldDB" id="A0A8H6XWQ8"/>
<feature type="region of interest" description="Disordered" evidence="3">
    <location>
        <begin position="1"/>
        <end position="41"/>
    </location>
</feature>
<dbReference type="InterPro" id="IPR001878">
    <property type="entry name" value="Znf_CCHC"/>
</dbReference>
<evidence type="ECO:0000256" key="3">
    <source>
        <dbReference type="SAM" id="MobiDB-lite"/>
    </source>
</evidence>
<keyword evidence="2" id="KW-0863">Zinc-finger</keyword>
<evidence type="ECO:0000313" key="6">
    <source>
        <dbReference type="Proteomes" id="UP000623467"/>
    </source>
</evidence>
<evidence type="ECO:0000256" key="2">
    <source>
        <dbReference type="PROSITE-ProRule" id="PRU00047"/>
    </source>
</evidence>
<dbReference type="EMBL" id="JACAZH010000015">
    <property type="protein sequence ID" value="KAF7349650.1"/>
    <property type="molecule type" value="Genomic_DNA"/>
</dbReference>
<evidence type="ECO:0000259" key="4">
    <source>
        <dbReference type="PROSITE" id="PS50158"/>
    </source>
</evidence>
<keyword evidence="6" id="KW-1185">Reference proteome</keyword>
<feature type="domain" description="CCHC-type" evidence="4">
    <location>
        <begin position="263"/>
        <end position="277"/>
    </location>
</feature>
<dbReference type="PROSITE" id="PS50158">
    <property type="entry name" value="ZF_CCHC"/>
    <property type="match status" value="1"/>
</dbReference>
<gene>
    <name evidence="5" type="ORF">MSAN_01691400</name>
</gene>
<keyword evidence="2" id="KW-0479">Metal-binding</keyword>
<dbReference type="InterPro" id="IPR036875">
    <property type="entry name" value="Znf_CCHC_sf"/>
</dbReference>
<keyword evidence="2" id="KW-0862">Zinc</keyword>
<dbReference type="Proteomes" id="UP000623467">
    <property type="component" value="Unassembled WGS sequence"/>
</dbReference>
<dbReference type="GO" id="GO:0008270">
    <property type="term" value="F:zinc ion binding"/>
    <property type="evidence" value="ECO:0007669"/>
    <property type="project" value="UniProtKB-KW"/>
</dbReference>
<keyword evidence="1" id="KW-0507">mRNA processing</keyword>
<feature type="region of interest" description="Disordered" evidence="3">
    <location>
        <begin position="49"/>
        <end position="68"/>
    </location>
</feature>
<protein>
    <recommendedName>
        <fullName evidence="4">CCHC-type domain-containing protein</fullName>
    </recommendedName>
</protein>
<organism evidence="5 6">
    <name type="scientific">Mycena sanguinolenta</name>
    <dbReference type="NCBI Taxonomy" id="230812"/>
    <lineage>
        <taxon>Eukaryota</taxon>
        <taxon>Fungi</taxon>
        <taxon>Dikarya</taxon>
        <taxon>Basidiomycota</taxon>
        <taxon>Agaricomycotina</taxon>
        <taxon>Agaricomycetes</taxon>
        <taxon>Agaricomycetidae</taxon>
        <taxon>Agaricales</taxon>
        <taxon>Marasmiineae</taxon>
        <taxon>Mycenaceae</taxon>
        <taxon>Mycena</taxon>
    </lineage>
</organism>
<evidence type="ECO:0000256" key="1">
    <source>
        <dbReference type="ARBA" id="ARBA00022664"/>
    </source>
</evidence>
<sequence length="312" mass="35379">MSAIRTGFALPTSFTPPRANRPGSGRFPENRGGPLQPGREGFREYHFTQSSSFQQRGHQEEMDRSTFSSGHRFAASNWAPNWRCREMHFGELDDSYTFEEPMKELEKTSKDMNVKRLAHWRLMMTEQGKAPLADFIQAFKLNVEEAGYEPGNPTCDTLLVNLLETLITDEVRHVLYTGGIEIPNDHRSLKQRLVTIGGVLERKKLRAAQVAKGRNPFWVPAKTDGQKPSGRKPGGTPNLSRKGSPGEVTSMDMDRSWQVPTIKCYNCGKKGHKKNACLEPPKKKFNIWSFQTELYSQEDLQALAAIFREKGF</sequence>
<comment type="caution">
    <text evidence="5">The sequence shown here is derived from an EMBL/GenBank/DDBJ whole genome shotgun (WGS) entry which is preliminary data.</text>
</comment>
<accession>A0A8H6XWQ8</accession>
<reference evidence="5" key="1">
    <citation type="submission" date="2020-05" db="EMBL/GenBank/DDBJ databases">
        <title>Mycena genomes resolve the evolution of fungal bioluminescence.</title>
        <authorList>
            <person name="Tsai I.J."/>
        </authorList>
    </citation>
    <scope>NUCLEOTIDE SEQUENCE</scope>
    <source>
        <strain evidence="5">160909Yilan</strain>
    </source>
</reference>
<dbReference type="OrthoDB" id="3047656at2759"/>